<dbReference type="OrthoDB" id="5544050at2759"/>
<evidence type="ECO:0000256" key="1">
    <source>
        <dbReference type="SAM" id="MobiDB-lite"/>
    </source>
</evidence>
<evidence type="ECO:0000313" key="3">
    <source>
        <dbReference type="Proteomes" id="UP000268093"/>
    </source>
</evidence>
<sequence>MPTGKHLPSIMPPINIFSNDGLFLEWFKKMKQDNVERIKHEEVIQWKKEFKEHIKSCGKYKKTTANVSEDSAEEGEEGEEYCPKHAKDANDDDKPLDLK</sequence>
<protein>
    <submittedName>
        <fullName evidence="2">Uncharacterized protein</fullName>
    </submittedName>
</protein>
<feature type="region of interest" description="Disordered" evidence="1">
    <location>
        <begin position="63"/>
        <end position="99"/>
    </location>
</feature>
<evidence type="ECO:0000313" key="2">
    <source>
        <dbReference type="EMBL" id="RUP44053.1"/>
    </source>
</evidence>
<organism evidence="2 3">
    <name type="scientific">Jimgerdemannia flammicorona</name>
    <dbReference type="NCBI Taxonomy" id="994334"/>
    <lineage>
        <taxon>Eukaryota</taxon>
        <taxon>Fungi</taxon>
        <taxon>Fungi incertae sedis</taxon>
        <taxon>Mucoromycota</taxon>
        <taxon>Mucoromycotina</taxon>
        <taxon>Endogonomycetes</taxon>
        <taxon>Endogonales</taxon>
        <taxon>Endogonaceae</taxon>
        <taxon>Jimgerdemannia</taxon>
    </lineage>
</organism>
<reference evidence="2 3" key="1">
    <citation type="journal article" date="2018" name="New Phytol.">
        <title>Phylogenomics of Endogonaceae and evolution of mycorrhizas within Mucoromycota.</title>
        <authorList>
            <person name="Chang Y."/>
            <person name="Desiro A."/>
            <person name="Na H."/>
            <person name="Sandor L."/>
            <person name="Lipzen A."/>
            <person name="Clum A."/>
            <person name="Barry K."/>
            <person name="Grigoriev I.V."/>
            <person name="Martin F.M."/>
            <person name="Stajich J.E."/>
            <person name="Smith M.E."/>
            <person name="Bonito G."/>
            <person name="Spatafora J.W."/>
        </authorList>
    </citation>
    <scope>NUCLEOTIDE SEQUENCE [LARGE SCALE GENOMIC DNA]</scope>
    <source>
        <strain evidence="2 3">GMNB39</strain>
    </source>
</reference>
<proteinExistence type="predicted"/>
<name>A0A433CZN3_9FUNG</name>
<accession>A0A433CZN3</accession>
<dbReference type="AlphaFoldDB" id="A0A433CZN3"/>
<gene>
    <name evidence="2" type="ORF">BC936DRAFT_150012</name>
</gene>
<feature type="non-terminal residue" evidence="2">
    <location>
        <position position="99"/>
    </location>
</feature>
<feature type="compositionally biased region" description="Acidic residues" evidence="1">
    <location>
        <begin position="70"/>
        <end position="80"/>
    </location>
</feature>
<comment type="caution">
    <text evidence="2">The sequence shown here is derived from an EMBL/GenBank/DDBJ whole genome shotgun (WGS) entry which is preliminary data.</text>
</comment>
<dbReference type="Proteomes" id="UP000268093">
    <property type="component" value="Unassembled WGS sequence"/>
</dbReference>
<dbReference type="EMBL" id="RBNI01009736">
    <property type="protein sequence ID" value="RUP44053.1"/>
    <property type="molecule type" value="Genomic_DNA"/>
</dbReference>
<feature type="compositionally biased region" description="Basic and acidic residues" evidence="1">
    <location>
        <begin position="81"/>
        <end position="99"/>
    </location>
</feature>
<keyword evidence="3" id="KW-1185">Reference proteome</keyword>